<feature type="transmembrane region" description="Helical" evidence="10">
    <location>
        <begin position="268"/>
        <end position="288"/>
    </location>
</feature>
<dbReference type="Pfam" id="PF02163">
    <property type="entry name" value="Peptidase_M50"/>
    <property type="match status" value="1"/>
</dbReference>
<feature type="transmembrane region" description="Helical" evidence="10">
    <location>
        <begin position="323"/>
        <end position="344"/>
    </location>
</feature>
<evidence type="ECO:0000256" key="6">
    <source>
        <dbReference type="ARBA" id="ARBA00022801"/>
    </source>
</evidence>
<dbReference type="GO" id="GO:0008233">
    <property type="term" value="F:peptidase activity"/>
    <property type="evidence" value="ECO:0007669"/>
    <property type="project" value="UniProtKB-KW"/>
</dbReference>
<dbReference type="eggNOG" id="COG0750">
    <property type="taxonomic scope" value="Bacteria"/>
</dbReference>
<evidence type="ECO:0000256" key="2">
    <source>
        <dbReference type="ARBA" id="ARBA00004141"/>
    </source>
</evidence>
<dbReference type="PANTHER" id="PTHR31412:SF0">
    <property type="entry name" value="ZINC METALLOPROTEASE EGY1, CHLOROPLASTIC-RELATED"/>
    <property type="match status" value="1"/>
</dbReference>
<dbReference type="GO" id="GO:0006508">
    <property type="term" value="P:proteolysis"/>
    <property type="evidence" value="ECO:0007669"/>
    <property type="project" value="UniProtKB-KW"/>
</dbReference>
<comment type="similarity">
    <text evidence="3">Belongs to the peptidase M50B family.</text>
</comment>
<evidence type="ECO:0000313" key="12">
    <source>
        <dbReference type="EMBL" id="GAL85142.1"/>
    </source>
</evidence>
<keyword evidence="7" id="KW-0809">Transit peptide</keyword>
<feature type="transmembrane region" description="Helical" evidence="10">
    <location>
        <begin position="356"/>
        <end position="376"/>
    </location>
</feature>
<dbReference type="CDD" id="cd06160">
    <property type="entry name" value="S2P-M50_like_2"/>
    <property type="match status" value="1"/>
</dbReference>
<reference evidence="12 13" key="1">
    <citation type="submission" date="2014-09" db="EMBL/GenBank/DDBJ databases">
        <title>Sporocytophaga myxococcoides PG-01 genome sequencing.</title>
        <authorList>
            <person name="Liu L."/>
            <person name="Gao P.J."/>
            <person name="Chen G.J."/>
            <person name="Wang L.S."/>
        </authorList>
    </citation>
    <scope>NUCLEOTIDE SEQUENCE [LARGE SCALE GENOMIC DNA]</scope>
    <source>
        <strain evidence="12 13">PG-01</strain>
    </source>
</reference>
<evidence type="ECO:0000256" key="1">
    <source>
        <dbReference type="ARBA" id="ARBA00001947"/>
    </source>
</evidence>
<organism evidence="12 13">
    <name type="scientific">Sporocytophaga myxococcoides</name>
    <dbReference type="NCBI Taxonomy" id="153721"/>
    <lineage>
        <taxon>Bacteria</taxon>
        <taxon>Pseudomonadati</taxon>
        <taxon>Bacteroidota</taxon>
        <taxon>Cytophagia</taxon>
        <taxon>Cytophagales</taxon>
        <taxon>Cytophagaceae</taxon>
        <taxon>Sporocytophaga</taxon>
    </lineage>
</organism>
<evidence type="ECO:0000259" key="11">
    <source>
        <dbReference type="Pfam" id="PF02163"/>
    </source>
</evidence>
<dbReference type="Proteomes" id="UP000030185">
    <property type="component" value="Unassembled WGS sequence"/>
</dbReference>
<comment type="subcellular location">
    <subcellularLocation>
        <location evidence="2">Membrane</location>
        <topology evidence="2">Multi-pass membrane protein</topology>
    </subcellularLocation>
</comment>
<comment type="cofactor">
    <cofactor evidence="1">
        <name>Zn(2+)</name>
        <dbReference type="ChEBI" id="CHEBI:29105"/>
    </cofactor>
</comment>
<name>A0A098LF87_9BACT</name>
<dbReference type="AlphaFoldDB" id="A0A098LF87"/>
<gene>
    <name evidence="12" type="ORF">MYP_2370</name>
</gene>
<feature type="transmembrane region" description="Helical" evidence="10">
    <location>
        <begin position="300"/>
        <end position="317"/>
    </location>
</feature>
<dbReference type="GO" id="GO:0016020">
    <property type="term" value="C:membrane"/>
    <property type="evidence" value="ECO:0007669"/>
    <property type="project" value="UniProtKB-SubCell"/>
</dbReference>
<evidence type="ECO:0000256" key="3">
    <source>
        <dbReference type="ARBA" id="ARBA00007931"/>
    </source>
</evidence>
<keyword evidence="6" id="KW-0378">Hydrolase</keyword>
<comment type="caution">
    <text evidence="12">The sequence shown here is derived from an EMBL/GenBank/DDBJ whole genome shotgun (WGS) entry which is preliminary data.</text>
</comment>
<evidence type="ECO:0000313" key="13">
    <source>
        <dbReference type="Proteomes" id="UP000030185"/>
    </source>
</evidence>
<feature type="transmembrane region" description="Helical" evidence="10">
    <location>
        <begin position="239"/>
        <end position="256"/>
    </location>
</feature>
<feature type="transmembrane region" description="Helical" evidence="10">
    <location>
        <begin position="196"/>
        <end position="218"/>
    </location>
</feature>
<dbReference type="RefSeq" id="WP_045463240.1">
    <property type="nucleotide sequence ID" value="NZ_BBLT01000004.1"/>
</dbReference>
<keyword evidence="8 10" id="KW-1133">Transmembrane helix</keyword>
<evidence type="ECO:0000256" key="7">
    <source>
        <dbReference type="ARBA" id="ARBA00022946"/>
    </source>
</evidence>
<feature type="transmembrane region" description="Helical" evidence="10">
    <location>
        <begin position="104"/>
        <end position="127"/>
    </location>
</feature>
<proteinExistence type="inferred from homology"/>
<sequence length="377" mass="42809">MRKEKIKTYLIQFFLFVATLTTTTLAGYTFTSSKSDSFEAILQGLYFSIPFLGILTIHEFGHYITARLYKVKVTLPYFIPFITFIGTLGAFIRIKSKLGSKKEIFDIGIAGPLAGFVAALILLFYGFTHLPSREHIFTIHPEYEQYGLEYEKFVYTQKNPDPNVVNYKLGDNLLFKFFKEYVAPDPLAVPNAYELIHYPFLFAGFWALFFTALNLLPIGQTDGGHILYGLVGAKRQRQITPVIFTLFVFIGGLGIFSNDNVFGSYVPLGSFENFIGFAPFYLFILYVIFSKVSESKVTNFLIATVIFTLQFFLSIMWPTIQGAIGYLVFALLFGRFLGIYHPPAEIEEPLSTSRKILGWVALIIFIICFSPQPLMIE</sequence>
<accession>A0A098LF87</accession>
<dbReference type="PANTHER" id="PTHR31412">
    <property type="entry name" value="ZINC METALLOPROTEASE EGY1"/>
    <property type="match status" value="1"/>
</dbReference>
<evidence type="ECO:0000256" key="4">
    <source>
        <dbReference type="ARBA" id="ARBA00022670"/>
    </source>
</evidence>
<keyword evidence="5 10" id="KW-0812">Transmembrane</keyword>
<dbReference type="EMBL" id="BBLT01000004">
    <property type="protein sequence ID" value="GAL85142.1"/>
    <property type="molecule type" value="Genomic_DNA"/>
</dbReference>
<keyword evidence="4" id="KW-0645">Protease</keyword>
<dbReference type="InterPro" id="IPR008915">
    <property type="entry name" value="Peptidase_M50"/>
</dbReference>
<feature type="transmembrane region" description="Helical" evidence="10">
    <location>
        <begin position="75"/>
        <end position="92"/>
    </location>
</feature>
<evidence type="ECO:0000256" key="5">
    <source>
        <dbReference type="ARBA" id="ARBA00022692"/>
    </source>
</evidence>
<evidence type="ECO:0000256" key="10">
    <source>
        <dbReference type="SAM" id="Phobius"/>
    </source>
</evidence>
<dbReference type="OrthoDB" id="921763at2"/>
<evidence type="ECO:0000256" key="9">
    <source>
        <dbReference type="ARBA" id="ARBA00023136"/>
    </source>
</evidence>
<keyword evidence="13" id="KW-1185">Reference proteome</keyword>
<feature type="domain" description="Peptidase M50" evidence="11">
    <location>
        <begin position="46"/>
        <end position="241"/>
    </location>
</feature>
<dbReference type="STRING" id="153721.MYP_2370"/>
<dbReference type="InterPro" id="IPR044838">
    <property type="entry name" value="EGY1-like"/>
</dbReference>
<keyword evidence="9 10" id="KW-0472">Membrane</keyword>
<protein>
    <submittedName>
        <fullName evidence="12">Peptidase M50</fullName>
    </submittedName>
</protein>
<evidence type="ECO:0000256" key="8">
    <source>
        <dbReference type="ARBA" id="ARBA00022989"/>
    </source>
</evidence>